<name>A0A382MN43_9ZZZZ</name>
<gene>
    <name evidence="1" type="ORF">METZ01_LOCUS303083</name>
</gene>
<reference evidence="1" key="1">
    <citation type="submission" date="2018-05" db="EMBL/GenBank/DDBJ databases">
        <authorList>
            <person name="Lanie J.A."/>
            <person name="Ng W.-L."/>
            <person name="Kazmierczak K.M."/>
            <person name="Andrzejewski T.M."/>
            <person name="Davidsen T.M."/>
            <person name="Wayne K.J."/>
            <person name="Tettelin H."/>
            <person name="Glass J.I."/>
            <person name="Rusch D."/>
            <person name="Podicherti R."/>
            <person name="Tsui H.-C.T."/>
            <person name="Winkler M.E."/>
        </authorList>
    </citation>
    <scope>NUCLEOTIDE SEQUENCE</scope>
</reference>
<feature type="non-terminal residue" evidence="1">
    <location>
        <position position="1"/>
    </location>
</feature>
<sequence length="44" mass="5099">YQIVFISLTFGLLFGGRVKGADHRRIGQYVRMARLRKTNCQIKS</sequence>
<organism evidence="1">
    <name type="scientific">marine metagenome</name>
    <dbReference type="NCBI Taxonomy" id="408172"/>
    <lineage>
        <taxon>unclassified sequences</taxon>
        <taxon>metagenomes</taxon>
        <taxon>ecological metagenomes</taxon>
    </lineage>
</organism>
<accession>A0A382MN43</accession>
<dbReference type="EMBL" id="UINC01094736">
    <property type="protein sequence ID" value="SVC50229.1"/>
    <property type="molecule type" value="Genomic_DNA"/>
</dbReference>
<proteinExistence type="predicted"/>
<evidence type="ECO:0000313" key="1">
    <source>
        <dbReference type="EMBL" id="SVC50229.1"/>
    </source>
</evidence>
<protein>
    <submittedName>
        <fullName evidence="1">Uncharacterized protein</fullName>
    </submittedName>
</protein>
<dbReference type="AlphaFoldDB" id="A0A382MN43"/>